<dbReference type="EMBL" id="QMFZ01000007">
    <property type="protein sequence ID" value="RBB40433.1"/>
    <property type="molecule type" value="Genomic_DNA"/>
</dbReference>
<dbReference type="AlphaFoldDB" id="A0A365QYI1"/>
<reference evidence="1 2" key="1">
    <citation type="submission" date="2018-06" db="EMBL/GenBank/DDBJ databases">
        <title>Draft genome sequence of Burkholderia reimsis strain BE51 isolated from a French agricultural soil.</title>
        <authorList>
            <person name="Esmaeel Q."/>
        </authorList>
    </citation>
    <scope>NUCLEOTIDE SEQUENCE [LARGE SCALE GENOMIC DNA]</scope>
    <source>
        <strain evidence="1 2">BE51</strain>
    </source>
</reference>
<protein>
    <submittedName>
        <fullName evidence="1">Uncharacterized protein</fullName>
    </submittedName>
</protein>
<accession>A0A365QYI1</accession>
<organism evidence="1 2">
    <name type="scientific">Burkholderia reimsis</name>
    <dbReference type="NCBI Taxonomy" id="2234132"/>
    <lineage>
        <taxon>Bacteria</taxon>
        <taxon>Pseudomonadati</taxon>
        <taxon>Pseudomonadota</taxon>
        <taxon>Betaproteobacteria</taxon>
        <taxon>Burkholderiales</taxon>
        <taxon>Burkholderiaceae</taxon>
        <taxon>Burkholderia</taxon>
    </lineage>
</organism>
<keyword evidence="2" id="KW-1185">Reference proteome</keyword>
<sequence>MRRRSHIAVSPVPAQCARPCDQVRAQQCSLPRLDRDPRNAKPCAYDEALGFARVALRPLPGGYIASLYERAVAG</sequence>
<comment type="caution">
    <text evidence="1">The sequence shown here is derived from an EMBL/GenBank/DDBJ whole genome shotgun (WGS) entry which is preliminary data.</text>
</comment>
<proteinExistence type="predicted"/>
<dbReference type="Proteomes" id="UP000252458">
    <property type="component" value="Unassembled WGS sequence"/>
</dbReference>
<gene>
    <name evidence="1" type="ORF">DPV79_11205</name>
</gene>
<evidence type="ECO:0000313" key="1">
    <source>
        <dbReference type="EMBL" id="RBB40433.1"/>
    </source>
</evidence>
<name>A0A365QYI1_9BURK</name>
<dbReference type="RefSeq" id="WP_059709803.1">
    <property type="nucleotide sequence ID" value="NZ_QMFZ01000007.1"/>
</dbReference>
<evidence type="ECO:0000313" key="2">
    <source>
        <dbReference type="Proteomes" id="UP000252458"/>
    </source>
</evidence>